<name>A0AAV3NV00_LITER</name>
<dbReference type="InterPro" id="IPR054722">
    <property type="entry name" value="PolX-like_BBD"/>
</dbReference>
<accession>A0AAV3NV00</accession>
<organism evidence="2 3">
    <name type="scientific">Lithospermum erythrorhizon</name>
    <name type="common">Purple gromwell</name>
    <name type="synonym">Lithospermum officinale var. erythrorhizon</name>
    <dbReference type="NCBI Taxonomy" id="34254"/>
    <lineage>
        <taxon>Eukaryota</taxon>
        <taxon>Viridiplantae</taxon>
        <taxon>Streptophyta</taxon>
        <taxon>Embryophyta</taxon>
        <taxon>Tracheophyta</taxon>
        <taxon>Spermatophyta</taxon>
        <taxon>Magnoliopsida</taxon>
        <taxon>eudicotyledons</taxon>
        <taxon>Gunneridae</taxon>
        <taxon>Pentapetalae</taxon>
        <taxon>asterids</taxon>
        <taxon>lamiids</taxon>
        <taxon>Boraginales</taxon>
        <taxon>Boraginaceae</taxon>
        <taxon>Boraginoideae</taxon>
        <taxon>Lithospermeae</taxon>
        <taxon>Lithospermum</taxon>
    </lineage>
</organism>
<feature type="domain" description="Retrovirus-related Pol polyprotein from transposon TNT 1-94-like beta-barrel" evidence="1">
    <location>
        <begin position="26"/>
        <end position="100"/>
    </location>
</feature>
<evidence type="ECO:0000313" key="3">
    <source>
        <dbReference type="Proteomes" id="UP001454036"/>
    </source>
</evidence>
<comment type="caution">
    <text evidence="2">The sequence shown here is derived from an EMBL/GenBank/DDBJ whole genome shotgun (WGS) entry which is preliminary data.</text>
</comment>
<gene>
    <name evidence="2" type="ORF">LIER_42664</name>
</gene>
<dbReference type="Proteomes" id="UP001454036">
    <property type="component" value="Unassembled WGS sequence"/>
</dbReference>
<sequence>MKWVRKEAMVSHVIFTSLKATVWTGWYFDSGCSMHMTGNKAHLTNIEEVKTDYVTFGGGEKDKIIENGSLNVTRLPNLKDVLLVEGLTANLISISQLCDNDMKVAHVEVEDHFFGLEYCRHRDPKVSMGSRCTRRGHSVWSCSRAHRELIERLIETPCLDGREAVQKKLRRF</sequence>
<proteinExistence type="predicted"/>
<dbReference type="EMBL" id="BAABME010030489">
    <property type="protein sequence ID" value="GAA0141567.1"/>
    <property type="molecule type" value="Genomic_DNA"/>
</dbReference>
<dbReference type="AlphaFoldDB" id="A0AAV3NV00"/>
<protein>
    <recommendedName>
        <fullName evidence="1">Retrovirus-related Pol polyprotein from transposon TNT 1-94-like beta-barrel domain-containing protein</fullName>
    </recommendedName>
</protein>
<evidence type="ECO:0000259" key="1">
    <source>
        <dbReference type="Pfam" id="PF22936"/>
    </source>
</evidence>
<keyword evidence="3" id="KW-1185">Reference proteome</keyword>
<dbReference type="Pfam" id="PF22936">
    <property type="entry name" value="Pol_BBD"/>
    <property type="match status" value="1"/>
</dbReference>
<evidence type="ECO:0000313" key="2">
    <source>
        <dbReference type="EMBL" id="GAA0141567.1"/>
    </source>
</evidence>
<reference evidence="2 3" key="1">
    <citation type="submission" date="2024-01" db="EMBL/GenBank/DDBJ databases">
        <title>The complete chloroplast genome sequence of Lithospermum erythrorhizon: insights into the phylogenetic relationship among Boraginaceae species and the maternal lineages of purple gromwells.</title>
        <authorList>
            <person name="Okada T."/>
            <person name="Watanabe K."/>
        </authorList>
    </citation>
    <scope>NUCLEOTIDE SEQUENCE [LARGE SCALE GENOMIC DNA]</scope>
</reference>